<dbReference type="InterPro" id="IPR036866">
    <property type="entry name" value="RibonucZ/Hydroxyglut_hydro"/>
</dbReference>
<dbReference type="Proteomes" id="UP000246132">
    <property type="component" value="Unassembled WGS sequence"/>
</dbReference>
<keyword evidence="4" id="KW-0862">Zinc</keyword>
<sequence>MTVERIEEFSSPGFPPQMQFPDYTPAIFDRHPELRQIDRIDPETGNTFASIHAWLVRAHGEIILVDTASGNAKSRTDPKFARFHMLDTDFIGRLADAGVKPEDVTCVINTHMHVDHSGWNTRLEDGRWVPTFPNATYVFGAAEYRNWQPGGVTATAQPEGAPVIEDSIEPVVDAGLVRWVGDGDELLPGFTFHAAPGHTSGQLVLRVHSGGQSGWFTGDVMHRAMQVFEPDLNCFLCEDNDQAPLTRARLLEVLASEDALIFPAHFDRPHAGRIAHRGDGGFRFEPVSPSDKKGPIQ</sequence>
<comment type="similarity">
    <text evidence="1">Belongs to the metallo-beta-lactamase superfamily.</text>
</comment>
<dbReference type="Gene3D" id="3.60.15.10">
    <property type="entry name" value="Ribonuclease Z/Hydroxyacylglutathione hydrolase-like"/>
    <property type="match status" value="1"/>
</dbReference>
<evidence type="ECO:0000256" key="2">
    <source>
        <dbReference type="ARBA" id="ARBA00022723"/>
    </source>
</evidence>
<dbReference type="SUPFAM" id="SSF56281">
    <property type="entry name" value="Metallo-hydrolase/oxidoreductase"/>
    <property type="match status" value="1"/>
</dbReference>
<dbReference type="SMART" id="SM00849">
    <property type="entry name" value="Lactamase_B"/>
    <property type="match status" value="1"/>
</dbReference>
<evidence type="ECO:0000259" key="6">
    <source>
        <dbReference type="SMART" id="SM00849"/>
    </source>
</evidence>
<keyword evidence="3 7" id="KW-0378">Hydrolase</keyword>
<dbReference type="PANTHER" id="PTHR42978:SF6">
    <property type="entry name" value="QUORUM-QUENCHING LACTONASE YTNP-RELATED"/>
    <property type="match status" value="1"/>
</dbReference>
<dbReference type="EMBL" id="QFWV02000007">
    <property type="protein sequence ID" value="RKF06460.1"/>
    <property type="molecule type" value="Genomic_DNA"/>
</dbReference>
<evidence type="ECO:0000256" key="5">
    <source>
        <dbReference type="SAM" id="MobiDB-lite"/>
    </source>
</evidence>
<organism evidence="7 8">
    <name type="scientific">Oceaniradius stylonematis</name>
    <dbReference type="NCBI Taxonomy" id="2184161"/>
    <lineage>
        <taxon>Bacteria</taxon>
        <taxon>Pseudomonadati</taxon>
        <taxon>Pseudomonadota</taxon>
        <taxon>Alphaproteobacteria</taxon>
        <taxon>Hyphomicrobiales</taxon>
        <taxon>Ahrensiaceae</taxon>
        <taxon>Oceaniradius</taxon>
    </lineage>
</organism>
<name>A0A3A8AFM4_9HYPH</name>
<feature type="domain" description="Metallo-beta-lactamase" evidence="6">
    <location>
        <begin position="50"/>
        <end position="265"/>
    </location>
</feature>
<accession>A0A3A8AFM4</accession>
<keyword evidence="8" id="KW-1185">Reference proteome</keyword>
<dbReference type="PANTHER" id="PTHR42978">
    <property type="entry name" value="QUORUM-QUENCHING LACTONASE YTNP-RELATED-RELATED"/>
    <property type="match status" value="1"/>
</dbReference>
<evidence type="ECO:0000256" key="1">
    <source>
        <dbReference type="ARBA" id="ARBA00007749"/>
    </source>
</evidence>
<reference evidence="7 8" key="1">
    <citation type="journal article" date="2018" name="Int. J. Syst. Bacteriol.">
        <title>Oceaniradius stylonemae gen. nov., sp. nov., isolated from a red alga, Stylonema cornu-cervi.</title>
        <authorList>
            <person name="Jeong S."/>
        </authorList>
    </citation>
    <scope>NUCLEOTIDE SEQUENCE [LARGE SCALE GENOMIC DNA]</scope>
    <source>
        <strain evidence="7 8">StC1</strain>
    </source>
</reference>
<dbReference type="Pfam" id="PF00753">
    <property type="entry name" value="Lactamase_B"/>
    <property type="match status" value="1"/>
</dbReference>
<keyword evidence="2" id="KW-0479">Metal-binding</keyword>
<dbReference type="GO" id="GO:0016787">
    <property type="term" value="F:hydrolase activity"/>
    <property type="evidence" value="ECO:0007669"/>
    <property type="project" value="UniProtKB-KW"/>
</dbReference>
<proteinExistence type="inferred from homology"/>
<dbReference type="GO" id="GO:0046872">
    <property type="term" value="F:metal ion binding"/>
    <property type="evidence" value="ECO:0007669"/>
    <property type="project" value="UniProtKB-KW"/>
</dbReference>
<dbReference type="CDD" id="cd16277">
    <property type="entry name" value="metallo-hydrolase-like_MBL-fold"/>
    <property type="match status" value="1"/>
</dbReference>
<evidence type="ECO:0000313" key="8">
    <source>
        <dbReference type="Proteomes" id="UP000246132"/>
    </source>
</evidence>
<evidence type="ECO:0000313" key="7">
    <source>
        <dbReference type="EMBL" id="RKF06460.1"/>
    </source>
</evidence>
<dbReference type="InterPro" id="IPR051013">
    <property type="entry name" value="MBL_superfamily_lactonases"/>
</dbReference>
<feature type="region of interest" description="Disordered" evidence="5">
    <location>
        <begin position="278"/>
        <end position="297"/>
    </location>
</feature>
<comment type="caution">
    <text evidence="7">The sequence shown here is derived from an EMBL/GenBank/DDBJ whole genome shotgun (WGS) entry which is preliminary data.</text>
</comment>
<evidence type="ECO:0000256" key="3">
    <source>
        <dbReference type="ARBA" id="ARBA00022801"/>
    </source>
</evidence>
<dbReference type="InterPro" id="IPR001279">
    <property type="entry name" value="Metallo-B-lactamas"/>
</dbReference>
<dbReference type="AlphaFoldDB" id="A0A3A8AFM4"/>
<evidence type="ECO:0000256" key="4">
    <source>
        <dbReference type="ARBA" id="ARBA00022833"/>
    </source>
</evidence>
<gene>
    <name evidence="7" type="ORF">DEM25_012750</name>
</gene>
<protein>
    <submittedName>
        <fullName evidence="7">MBL fold metallo-hydrolase</fullName>
    </submittedName>
</protein>